<dbReference type="Proteomes" id="UP001066276">
    <property type="component" value="Chromosome 12"/>
</dbReference>
<evidence type="ECO:0000259" key="1">
    <source>
        <dbReference type="PROSITE" id="PS50878"/>
    </source>
</evidence>
<gene>
    <name evidence="2" type="ORF">NDU88_003948</name>
</gene>
<proteinExistence type="predicted"/>
<reference evidence="2" key="1">
    <citation type="journal article" date="2022" name="bioRxiv">
        <title>Sequencing and chromosome-scale assembly of the giantPleurodeles waltlgenome.</title>
        <authorList>
            <person name="Brown T."/>
            <person name="Elewa A."/>
            <person name="Iarovenko S."/>
            <person name="Subramanian E."/>
            <person name="Araus A.J."/>
            <person name="Petzold A."/>
            <person name="Susuki M."/>
            <person name="Suzuki K.-i.T."/>
            <person name="Hayashi T."/>
            <person name="Toyoda A."/>
            <person name="Oliveira C."/>
            <person name="Osipova E."/>
            <person name="Leigh N.D."/>
            <person name="Simon A."/>
            <person name="Yun M.H."/>
        </authorList>
    </citation>
    <scope>NUCLEOTIDE SEQUENCE</scope>
    <source>
        <strain evidence="2">20211129_DDA</strain>
        <tissue evidence="2">Liver</tissue>
    </source>
</reference>
<accession>A0AAV7L393</accession>
<dbReference type="PANTHER" id="PTHR33332">
    <property type="entry name" value="REVERSE TRANSCRIPTASE DOMAIN-CONTAINING PROTEIN"/>
    <property type="match status" value="1"/>
</dbReference>
<evidence type="ECO:0000313" key="3">
    <source>
        <dbReference type="Proteomes" id="UP001066276"/>
    </source>
</evidence>
<organism evidence="2 3">
    <name type="scientific">Pleurodeles waltl</name>
    <name type="common">Iberian ribbed newt</name>
    <dbReference type="NCBI Taxonomy" id="8319"/>
    <lineage>
        <taxon>Eukaryota</taxon>
        <taxon>Metazoa</taxon>
        <taxon>Chordata</taxon>
        <taxon>Craniata</taxon>
        <taxon>Vertebrata</taxon>
        <taxon>Euteleostomi</taxon>
        <taxon>Amphibia</taxon>
        <taxon>Batrachia</taxon>
        <taxon>Caudata</taxon>
        <taxon>Salamandroidea</taxon>
        <taxon>Salamandridae</taxon>
        <taxon>Pleurodelinae</taxon>
        <taxon>Pleurodeles</taxon>
    </lineage>
</organism>
<dbReference type="Pfam" id="PF00078">
    <property type="entry name" value="RVT_1"/>
    <property type="match status" value="1"/>
</dbReference>
<dbReference type="SUPFAM" id="SSF56672">
    <property type="entry name" value="DNA/RNA polymerases"/>
    <property type="match status" value="1"/>
</dbReference>
<dbReference type="CDD" id="cd01650">
    <property type="entry name" value="RT_nLTR_like"/>
    <property type="match status" value="1"/>
</dbReference>
<dbReference type="AlphaFoldDB" id="A0AAV7L393"/>
<evidence type="ECO:0000313" key="2">
    <source>
        <dbReference type="EMBL" id="KAJ1083793.1"/>
    </source>
</evidence>
<dbReference type="EMBL" id="JANPWB010000016">
    <property type="protein sequence ID" value="KAJ1083793.1"/>
    <property type="molecule type" value="Genomic_DNA"/>
</dbReference>
<keyword evidence="3" id="KW-1185">Reference proteome</keyword>
<sequence length="307" mass="33949">MVATARLRRWCAEEDWKHAETPPLLKKPSSDPSELKNFRPISLLPYPTTVLEKAINAQLRNFTEVNNSLDSSQSGFRSNHSTERALLAATNHIRLLLDRGHTAAIILLDLSAAFNTVSHSTLHTGLHDIGICQRALKLIHSFLSRRTQRVRLPPYTSRPTGVNCGGSSLSPTLFNIYMAPLAAIVRSYGMNIMSYTDDTQLIISLNEDPDMAKRNFHSRMEAVTIWMRESCLKHNSNKTELIIFGNATSAWDDSWGPTSLSSPPALTEHARNLGIILDSSLSMTCQVNSVTSSVESQQTVAGQPPTP</sequence>
<feature type="domain" description="Reverse transcriptase" evidence="1">
    <location>
        <begin position="5"/>
        <end position="277"/>
    </location>
</feature>
<dbReference type="PROSITE" id="PS50878">
    <property type="entry name" value="RT_POL"/>
    <property type="match status" value="1"/>
</dbReference>
<dbReference type="InterPro" id="IPR043502">
    <property type="entry name" value="DNA/RNA_pol_sf"/>
</dbReference>
<protein>
    <recommendedName>
        <fullName evidence="1">Reverse transcriptase domain-containing protein</fullName>
    </recommendedName>
</protein>
<dbReference type="InterPro" id="IPR000477">
    <property type="entry name" value="RT_dom"/>
</dbReference>
<comment type="caution">
    <text evidence="2">The sequence shown here is derived from an EMBL/GenBank/DDBJ whole genome shotgun (WGS) entry which is preliminary data.</text>
</comment>
<name>A0AAV7L393_PLEWA</name>